<evidence type="ECO:0000256" key="5">
    <source>
        <dbReference type="SAM" id="MobiDB-lite"/>
    </source>
</evidence>
<evidence type="ECO:0000256" key="2">
    <source>
        <dbReference type="ARBA" id="ARBA00022679"/>
    </source>
</evidence>
<dbReference type="Proteomes" id="UP000193648">
    <property type="component" value="Unassembled WGS sequence"/>
</dbReference>
<feature type="region of interest" description="Disordered" evidence="5">
    <location>
        <begin position="147"/>
        <end position="176"/>
    </location>
</feature>
<dbReference type="PROSITE" id="PS50889">
    <property type="entry name" value="S4"/>
    <property type="match status" value="1"/>
</dbReference>
<dbReference type="InterPro" id="IPR036986">
    <property type="entry name" value="S4_RNA-bd_sf"/>
</dbReference>
<sequence>MRSFQAQVKQEDNGTRVWKFVLAQWKTVVKSREQMRRCFKRGEVSVNGVVAEVTRILVTGDLVQIKFDAQAAHESVYGKEKLEICYEDNDLAVIIKPSGKTMVAVGFMLPFSLTPSINAEPGNGEEKMDENKSQLKMDATSTVLLELDKQGTSPTSNEDEWTSPEHDLGQENELSDDDSDEFAAFDVPSNISPTLGQQNCLPCAIHGVEKASNGLVLIAKTAEMRSTLMQMHNSGKITRTFRVICHGGWSRDGAQEIENDMQHPLVYDEGSMIPVNPGFLDAKCIESIRVVKVTPSNEAGSLSTLDVVLRSPFLGVNVRRYLMSAHHPVIGDSGNTKPLKANRNKGLLSCLAKVEFIHPNLNIPITVHLEEPVKFEQLRIREQKACLRRQANDLAELKKGGLELTQTYSRASELPIAYLVGEKDFCDMRFKVSPSTLIPRASTETLVHTAISLAKDRSIKILDVGTGSGCLLLALLKNLPTSIGVGIDISQEALEIAQINCQMHGLTNRALFEIGDLGQLDSTPSLFKSFDLLVCNPPYLDSSKAEKLKKLFDGTEHEPPIALFASSEGYGAYELLAASLFRNLCTPAERRVMADGAHVILEIGSGMGQRVRELFKFLRFVESFRDKQDSERCLVFALPEARPVDYQ</sequence>
<dbReference type="CDD" id="cd02440">
    <property type="entry name" value="AdoMet_MTases"/>
    <property type="match status" value="1"/>
</dbReference>
<proteinExistence type="predicted"/>
<dbReference type="STRING" id="64571.A0A1Y2GVU7"/>
<dbReference type="InterPro" id="IPR025714">
    <property type="entry name" value="Methyltranfer_dom"/>
</dbReference>
<keyword evidence="2 7" id="KW-0808">Transferase</keyword>
<dbReference type="SUPFAM" id="SSF55120">
    <property type="entry name" value="Pseudouridine synthase"/>
    <property type="match status" value="1"/>
</dbReference>
<protein>
    <submittedName>
        <fullName evidence="7">S-adenosyl-L-methionine-dependent methyltransferase</fullName>
    </submittedName>
</protein>
<dbReference type="InterPro" id="IPR002052">
    <property type="entry name" value="DNA_methylase_N6_adenine_CS"/>
</dbReference>
<dbReference type="GO" id="GO:0008276">
    <property type="term" value="F:protein methyltransferase activity"/>
    <property type="evidence" value="ECO:0007669"/>
    <property type="project" value="InterPro"/>
</dbReference>
<dbReference type="Gene3D" id="3.30.2350.10">
    <property type="entry name" value="Pseudouridine synthase"/>
    <property type="match status" value="1"/>
</dbReference>
<accession>A0A1Y2GVU7</accession>
<dbReference type="PANTHER" id="PTHR18895">
    <property type="entry name" value="HEMK METHYLTRANSFERASE"/>
    <property type="match status" value="1"/>
</dbReference>
<keyword evidence="1 7" id="KW-0489">Methyltransferase</keyword>
<keyword evidence="8" id="KW-1185">Reference proteome</keyword>
<dbReference type="AlphaFoldDB" id="A0A1Y2GVU7"/>
<dbReference type="GO" id="GO:0001522">
    <property type="term" value="P:pseudouridine synthesis"/>
    <property type="evidence" value="ECO:0007669"/>
    <property type="project" value="InterPro"/>
</dbReference>
<keyword evidence="3" id="KW-0949">S-adenosyl-L-methionine</keyword>
<evidence type="ECO:0000256" key="3">
    <source>
        <dbReference type="ARBA" id="ARBA00022691"/>
    </source>
</evidence>
<evidence type="ECO:0000256" key="1">
    <source>
        <dbReference type="ARBA" id="ARBA00022603"/>
    </source>
</evidence>
<dbReference type="OrthoDB" id="269872at2759"/>
<evidence type="ECO:0000313" key="8">
    <source>
        <dbReference type="Proteomes" id="UP000193648"/>
    </source>
</evidence>
<dbReference type="InParanoid" id="A0A1Y2GVU7"/>
<dbReference type="InterPro" id="IPR020103">
    <property type="entry name" value="PsdUridine_synth_cat_dom_sf"/>
</dbReference>
<dbReference type="GO" id="GO:0032259">
    <property type="term" value="P:methylation"/>
    <property type="evidence" value="ECO:0007669"/>
    <property type="project" value="UniProtKB-KW"/>
</dbReference>
<dbReference type="Gene3D" id="3.10.290.10">
    <property type="entry name" value="RNA-binding S4 domain"/>
    <property type="match status" value="1"/>
</dbReference>
<dbReference type="InterPro" id="IPR050320">
    <property type="entry name" value="N5-glutamine_MTase"/>
</dbReference>
<gene>
    <name evidence="7" type="ORF">BCR41DRAFT_349413</name>
</gene>
<name>A0A1Y2GVU7_9FUNG</name>
<dbReference type="InterPro" id="IPR004556">
    <property type="entry name" value="HemK-like"/>
</dbReference>
<evidence type="ECO:0000313" key="7">
    <source>
        <dbReference type="EMBL" id="ORZ23905.1"/>
    </source>
</evidence>
<dbReference type="InterPro" id="IPR029063">
    <property type="entry name" value="SAM-dependent_MTases_sf"/>
</dbReference>
<dbReference type="Gene3D" id="3.40.50.150">
    <property type="entry name" value="Vaccinia Virus protein VP39"/>
    <property type="match status" value="1"/>
</dbReference>
<evidence type="ECO:0000256" key="4">
    <source>
        <dbReference type="PROSITE-ProRule" id="PRU00182"/>
    </source>
</evidence>
<dbReference type="PROSITE" id="PS00092">
    <property type="entry name" value="N6_MTASE"/>
    <property type="match status" value="1"/>
</dbReference>
<dbReference type="GO" id="GO:0009982">
    <property type="term" value="F:pseudouridine synthase activity"/>
    <property type="evidence" value="ECO:0007669"/>
    <property type="project" value="InterPro"/>
</dbReference>
<dbReference type="SUPFAM" id="SSF53335">
    <property type="entry name" value="S-adenosyl-L-methionine-dependent methyltransferases"/>
    <property type="match status" value="1"/>
</dbReference>
<organism evidence="7 8">
    <name type="scientific">Lobosporangium transversale</name>
    <dbReference type="NCBI Taxonomy" id="64571"/>
    <lineage>
        <taxon>Eukaryota</taxon>
        <taxon>Fungi</taxon>
        <taxon>Fungi incertae sedis</taxon>
        <taxon>Mucoromycota</taxon>
        <taxon>Mortierellomycotina</taxon>
        <taxon>Mortierellomycetes</taxon>
        <taxon>Mortierellales</taxon>
        <taxon>Mortierellaceae</taxon>
        <taxon>Lobosporangium</taxon>
    </lineage>
</organism>
<evidence type="ECO:0000259" key="6">
    <source>
        <dbReference type="Pfam" id="PF13847"/>
    </source>
</evidence>
<feature type="domain" description="Methyltransferase" evidence="6">
    <location>
        <begin position="456"/>
        <end position="537"/>
    </location>
</feature>
<comment type="caution">
    <text evidence="7">The sequence shown here is derived from an EMBL/GenBank/DDBJ whole genome shotgun (WGS) entry which is preliminary data.</text>
</comment>
<dbReference type="GO" id="GO:0005739">
    <property type="term" value="C:mitochondrion"/>
    <property type="evidence" value="ECO:0007669"/>
    <property type="project" value="TreeGrafter"/>
</dbReference>
<dbReference type="PANTHER" id="PTHR18895:SF74">
    <property type="entry name" value="MTRF1L RELEASE FACTOR GLUTAMINE METHYLTRANSFERASE"/>
    <property type="match status" value="1"/>
</dbReference>
<dbReference type="Pfam" id="PF13847">
    <property type="entry name" value="Methyltransf_31"/>
    <property type="match status" value="1"/>
</dbReference>
<dbReference type="GO" id="GO:0003723">
    <property type="term" value="F:RNA binding"/>
    <property type="evidence" value="ECO:0007669"/>
    <property type="project" value="UniProtKB-KW"/>
</dbReference>
<dbReference type="EMBL" id="MCFF01000009">
    <property type="protein sequence ID" value="ORZ23905.1"/>
    <property type="molecule type" value="Genomic_DNA"/>
</dbReference>
<dbReference type="NCBIfam" id="TIGR00536">
    <property type="entry name" value="hemK_fam"/>
    <property type="match status" value="1"/>
</dbReference>
<keyword evidence="4" id="KW-0694">RNA-binding</keyword>
<reference evidence="7 8" key="1">
    <citation type="submission" date="2016-07" db="EMBL/GenBank/DDBJ databases">
        <title>Pervasive Adenine N6-methylation of Active Genes in Fungi.</title>
        <authorList>
            <consortium name="DOE Joint Genome Institute"/>
            <person name="Mondo S.J."/>
            <person name="Dannebaum R.O."/>
            <person name="Kuo R.C."/>
            <person name="Labutti K."/>
            <person name="Haridas S."/>
            <person name="Kuo A."/>
            <person name="Salamov A."/>
            <person name="Ahrendt S.R."/>
            <person name="Lipzen A."/>
            <person name="Sullivan W."/>
            <person name="Andreopoulos W.B."/>
            <person name="Clum A."/>
            <person name="Lindquist E."/>
            <person name="Daum C."/>
            <person name="Ramamoorthy G.K."/>
            <person name="Gryganskyi A."/>
            <person name="Culley D."/>
            <person name="Magnuson J.K."/>
            <person name="James T.Y."/>
            <person name="O'Malley M.A."/>
            <person name="Stajich J.E."/>
            <person name="Spatafora J.W."/>
            <person name="Visel A."/>
            <person name="Grigoriev I.V."/>
        </authorList>
    </citation>
    <scope>NUCLEOTIDE SEQUENCE [LARGE SCALE GENOMIC DNA]</scope>
    <source>
        <strain evidence="7 8">NRRL 3116</strain>
    </source>
</reference>
<dbReference type="GeneID" id="33565307"/>
<dbReference type="RefSeq" id="XP_021883719.1">
    <property type="nucleotide sequence ID" value="XM_022023463.1"/>
</dbReference>